<dbReference type="Proteomes" id="UP000186391">
    <property type="component" value="Unassembled WGS sequence"/>
</dbReference>
<name>A0A1U7H4S9_9CYAN</name>
<keyword evidence="2" id="KW-1185">Reference proteome</keyword>
<accession>A0A1U7H4S9</accession>
<sequence length="207" mass="22664">MNIPKITVVAGLAGAGKTTWITQQIACSDNTTSNILYFSPGTGNVPIDQTRIKSEYPTVKVFGDGQEVEFLNQLSTADAVYIELGFYLELNAITPILDNLSYRAIAQGAAPYRNIAILPPHLQDYEYHTWAEEIKPGAAIDISITPTQLWRVPTTGQVIDEDSLHEFCYEITHGAYGQVSRAKAIFDVADGRSLYADFTLGVPATDC</sequence>
<gene>
    <name evidence="1" type="ORF">NIES592_01000</name>
</gene>
<dbReference type="EMBL" id="MRCA01000001">
    <property type="protein sequence ID" value="OKH16267.1"/>
    <property type="molecule type" value="Genomic_DNA"/>
</dbReference>
<reference evidence="1 2" key="1">
    <citation type="submission" date="2016-11" db="EMBL/GenBank/DDBJ databases">
        <title>Draft Genome Sequences of Nine Cyanobacterial Strains from Diverse Habitats.</title>
        <authorList>
            <person name="Zhu T."/>
            <person name="Hou S."/>
            <person name="Lu X."/>
            <person name="Hess W.R."/>
        </authorList>
    </citation>
    <scope>NUCLEOTIDE SEQUENCE [LARGE SCALE GENOMIC DNA]</scope>
    <source>
        <strain evidence="1 2">NIES-592</strain>
    </source>
</reference>
<dbReference type="AlphaFoldDB" id="A0A1U7H4S9"/>
<organism evidence="1 2">
    <name type="scientific">Fischerella major NIES-592</name>
    <dbReference type="NCBI Taxonomy" id="210994"/>
    <lineage>
        <taxon>Bacteria</taxon>
        <taxon>Bacillati</taxon>
        <taxon>Cyanobacteriota</taxon>
        <taxon>Cyanophyceae</taxon>
        <taxon>Nostocales</taxon>
        <taxon>Hapalosiphonaceae</taxon>
        <taxon>Fischerella</taxon>
    </lineage>
</organism>
<protein>
    <submittedName>
        <fullName evidence="1">GTPase, G3E family protein</fullName>
    </submittedName>
</protein>
<comment type="caution">
    <text evidence="1">The sequence shown here is derived from an EMBL/GenBank/DDBJ whole genome shotgun (WGS) entry which is preliminary data.</text>
</comment>
<evidence type="ECO:0000313" key="2">
    <source>
        <dbReference type="Proteomes" id="UP000186391"/>
    </source>
</evidence>
<evidence type="ECO:0000313" key="1">
    <source>
        <dbReference type="EMBL" id="OKH16267.1"/>
    </source>
</evidence>
<proteinExistence type="predicted"/>